<accession>B4I4T3</accession>
<protein>
    <submittedName>
        <fullName evidence="1">GM10956</fullName>
    </submittedName>
</protein>
<dbReference type="EMBL" id="CH480821">
    <property type="protein sequence ID" value="EDW55226.1"/>
    <property type="molecule type" value="Genomic_DNA"/>
</dbReference>
<proteinExistence type="predicted"/>
<gene>
    <name evidence="1" type="primary">Dsec\GM10956</name>
    <name evidence="1" type="ORF">Dsec_GM10956</name>
</gene>
<dbReference type="AlphaFoldDB" id="B4I4T3"/>
<organism evidence="2">
    <name type="scientific">Drosophila sechellia</name>
    <name type="common">Fruit fly</name>
    <dbReference type="NCBI Taxonomy" id="7238"/>
    <lineage>
        <taxon>Eukaryota</taxon>
        <taxon>Metazoa</taxon>
        <taxon>Ecdysozoa</taxon>
        <taxon>Arthropoda</taxon>
        <taxon>Hexapoda</taxon>
        <taxon>Insecta</taxon>
        <taxon>Pterygota</taxon>
        <taxon>Neoptera</taxon>
        <taxon>Endopterygota</taxon>
        <taxon>Diptera</taxon>
        <taxon>Brachycera</taxon>
        <taxon>Muscomorpha</taxon>
        <taxon>Ephydroidea</taxon>
        <taxon>Drosophilidae</taxon>
        <taxon>Drosophila</taxon>
        <taxon>Sophophora</taxon>
    </lineage>
</organism>
<dbReference type="Proteomes" id="UP000001292">
    <property type="component" value="Unassembled WGS sequence"/>
</dbReference>
<dbReference type="HOGENOM" id="CLU_2981285_0_0_1"/>
<name>B4I4T3_DROSE</name>
<keyword evidence="2" id="KW-1185">Reference proteome</keyword>
<evidence type="ECO:0000313" key="2">
    <source>
        <dbReference type="Proteomes" id="UP000001292"/>
    </source>
</evidence>
<evidence type="ECO:0000313" key="1">
    <source>
        <dbReference type="EMBL" id="EDW55226.1"/>
    </source>
</evidence>
<reference evidence="1 2" key="1">
    <citation type="journal article" date="2007" name="Nature">
        <title>Evolution of genes and genomes on the Drosophila phylogeny.</title>
        <authorList>
            <consortium name="Drosophila 12 Genomes Consortium"/>
            <person name="Clark A.G."/>
            <person name="Eisen M.B."/>
            <person name="Smith D.R."/>
            <person name="Bergman C.M."/>
            <person name="Oliver B."/>
            <person name="Markow T.A."/>
            <person name="Kaufman T.C."/>
            <person name="Kellis M."/>
            <person name="Gelbart W."/>
            <person name="Iyer V.N."/>
            <person name="Pollard D.A."/>
            <person name="Sackton T.B."/>
            <person name="Larracuente A.M."/>
            <person name="Singh N.D."/>
            <person name="Abad J.P."/>
            <person name="Abt D.N."/>
            <person name="Adryan B."/>
            <person name="Aguade M."/>
            <person name="Akashi H."/>
            <person name="Anderson W.W."/>
            <person name="Aquadro C.F."/>
            <person name="Ardell D.H."/>
            <person name="Arguello R."/>
            <person name="Artieri C.G."/>
            <person name="Barbash D.A."/>
            <person name="Barker D."/>
            <person name="Barsanti P."/>
            <person name="Batterham P."/>
            <person name="Batzoglou S."/>
            <person name="Begun D."/>
            <person name="Bhutkar A."/>
            <person name="Blanco E."/>
            <person name="Bosak S.A."/>
            <person name="Bradley R.K."/>
            <person name="Brand A.D."/>
            <person name="Brent M.R."/>
            <person name="Brooks A.N."/>
            <person name="Brown R.H."/>
            <person name="Butlin R.K."/>
            <person name="Caggese C."/>
            <person name="Calvi B.R."/>
            <person name="Bernardo de Carvalho A."/>
            <person name="Caspi A."/>
            <person name="Castrezana S."/>
            <person name="Celniker S.E."/>
            <person name="Chang J.L."/>
            <person name="Chapple C."/>
            <person name="Chatterji S."/>
            <person name="Chinwalla A."/>
            <person name="Civetta A."/>
            <person name="Clifton S.W."/>
            <person name="Comeron J.M."/>
            <person name="Costello J.C."/>
            <person name="Coyne J.A."/>
            <person name="Daub J."/>
            <person name="David R.G."/>
            <person name="Delcher A.L."/>
            <person name="Delehaunty K."/>
            <person name="Do C.B."/>
            <person name="Ebling H."/>
            <person name="Edwards K."/>
            <person name="Eickbush T."/>
            <person name="Evans J.D."/>
            <person name="Filipski A."/>
            <person name="Findeiss S."/>
            <person name="Freyhult E."/>
            <person name="Fulton L."/>
            <person name="Fulton R."/>
            <person name="Garcia A.C."/>
            <person name="Gardiner A."/>
            <person name="Garfield D.A."/>
            <person name="Garvin B.E."/>
            <person name="Gibson G."/>
            <person name="Gilbert D."/>
            <person name="Gnerre S."/>
            <person name="Godfrey J."/>
            <person name="Good R."/>
            <person name="Gotea V."/>
            <person name="Gravely B."/>
            <person name="Greenberg A.J."/>
            <person name="Griffiths-Jones S."/>
            <person name="Gross S."/>
            <person name="Guigo R."/>
            <person name="Gustafson E.A."/>
            <person name="Haerty W."/>
            <person name="Hahn M.W."/>
            <person name="Halligan D.L."/>
            <person name="Halpern A.L."/>
            <person name="Halter G.M."/>
            <person name="Han M.V."/>
            <person name="Heger A."/>
            <person name="Hillier L."/>
            <person name="Hinrichs A.S."/>
            <person name="Holmes I."/>
            <person name="Hoskins R.A."/>
            <person name="Hubisz M.J."/>
            <person name="Hultmark D."/>
            <person name="Huntley M.A."/>
            <person name="Jaffe D.B."/>
            <person name="Jagadeeshan S."/>
            <person name="Jeck W.R."/>
            <person name="Johnson J."/>
            <person name="Jones C.D."/>
            <person name="Jordan W.C."/>
            <person name="Karpen G.H."/>
            <person name="Kataoka E."/>
            <person name="Keightley P.D."/>
            <person name="Kheradpour P."/>
            <person name="Kirkness E.F."/>
            <person name="Koerich L.B."/>
            <person name="Kristiansen K."/>
            <person name="Kudrna D."/>
            <person name="Kulathinal R.J."/>
            <person name="Kumar S."/>
            <person name="Kwok R."/>
            <person name="Lander E."/>
            <person name="Langley C.H."/>
            <person name="Lapoint R."/>
            <person name="Lazzaro B.P."/>
            <person name="Lee S.J."/>
            <person name="Levesque L."/>
            <person name="Li R."/>
            <person name="Lin C.F."/>
            <person name="Lin M.F."/>
            <person name="Lindblad-Toh K."/>
            <person name="Llopart A."/>
            <person name="Long M."/>
            <person name="Low L."/>
            <person name="Lozovsky E."/>
            <person name="Lu J."/>
            <person name="Luo M."/>
            <person name="Machado C.A."/>
            <person name="Makalowski W."/>
            <person name="Marzo M."/>
            <person name="Matsuda M."/>
            <person name="Matzkin L."/>
            <person name="McAllister B."/>
            <person name="McBride C.S."/>
            <person name="McKernan B."/>
            <person name="McKernan K."/>
            <person name="Mendez-Lago M."/>
            <person name="Minx P."/>
            <person name="Mollenhauer M.U."/>
            <person name="Montooth K."/>
            <person name="Mount S.M."/>
            <person name="Mu X."/>
            <person name="Myers E."/>
            <person name="Negre B."/>
            <person name="Newfeld S."/>
            <person name="Nielsen R."/>
            <person name="Noor M.A."/>
            <person name="O'Grady P."/>
            <person name="Pachter L."/>
            <person name="Papaceit M."/>
            <person name="Parisi M.J."/>
            <person name="Parisi M."/>
            <person name="Parts L."/>
            <person name="Pedersen J.S."/>
            <person name="Pesole G."/>
            <person name="Phillippy A.M."/>
            <person name="Ponting C.P."/>
            <person name="Pop M."/>
            <person name="Porcelli D."/>
            <person name="Powell J.R."/>
            <person name="Prohaska S."/>
            <person name="Pruitt K."/>
            <person name="Puig M."/>
            <person name="Quesneville H."/>
            <person name="Ram K.R."/>
            <person name="Rand D."/>
            <person name="Rasmussen M.D."/>
            <person name="Reed L.K."/>
            <person name="Reenan R."/>
            <person name="Reily A."/>
            <person name="Remington K.A."/>
            <person name="Rieger T.T."/>
            <person name="Ritchie M.G."/>
            <person name="Robin C."/>
            <person name="Rogers Y.H."/>
            <person name="Rohde C."/>
            <person name="Rozas J."/>
            <person name="Rubenfield M.J."/>
            <person name="Ruiz A."/>
            <person name="Russo S."/>
            <person name="Salzberg S.L."/>
            <person name="Sanchez-Gracia A."/>
            <person name="Saranga D.J."/>
            <person name="Sato H."/>
            <person name="Schaeffer S.W."/>
            <person name="Schatz M.C."/>
            <person name="Schlenke T."/>
            <person name="Schwartz R."/>
            <person name="Segarra C."/>
            <person name="Singh R.S."/>
            <person name="Sirot L."/>
            <person name="Sirota M."/>
            <person name="Sisneros N.B."/>
            <person name="Smith C.D."/>
            <person name="Smith T.F."/>
            <person name="Spieth J."/>
            <person name="Stage D.E."/>
            <person name="Stark A."/>
            <person name="Stephan W."/>
            <person name="Strausberg R.L."/>
            <person name="Strempel S."/>
            <person name="Sturgill D."/>
            <person name="Sutton G."/>
            <person name="Sutton G.G."/>
            <person name="Tao W."/>
            <person name="Teichmann S."/>
            <person name="Tobari Y.N."/>
            <person name="Tomimura Y."/>
            <person name="Tsolas J.M."/>
            <person name="Valente V.L."/>
            <person name="Venter E."/>
            <person name="Venter J.C."/>
            <person name="Vicario S."/>
            <person name="Vieira F.G."/>
            <person name="Vilella A.J."/>
            <person name="Villasante A."/>
            <person name="Walenz B."/>
            <person name="Wang J."/>
            <person name="Wasserman M."/>
            <person name="Watts T."/>
            <person name="Wilson D."/>
            <person name="Wilson R.K."/>
            <person name="Wing R.A."/>
            <person name="Wolfner M.F."/>
            <person name="Wong A."/>
            <person name="Wong G.K."/>
            <person name="Wu C.I."/>
            <person name="Wu G."/>
            <person name="Yamamoto D."/>
            <person name="Yang H.P."/>
            <person name="Yang S.P."/>
            <person name="Yorke J.A."/>
            <person name="Yoshida K."/>
            <person name="Zdobnov E."/>
            <person name="Zhang P."/>
            <person name="Zhang Y."/>
            <person name="Zimin A.V."/>
            <person name="Baldwin J."/>
            <person name="Abdouelleil A."/>
            <person name="Abdulkadir J."/>
            <person name="Abebe A."/>
            <person name="Abera B."/>
            <person name="Abreu J."/>
            <person name="Acer S.C."/>
            <person name="Aftuck L."/>
            <person name="Alexander A."/>
            <person name="An P."/>
            <person name="Anderson E."/>
            <person name="Anderson S."/>
            <person name="Arachi H."/>
            <person name="Azer M."/>
            <person name="Bachantsang P."/>
            <person name="Barry A."/>
            <person name="Bayul T."/>
            <person name="Berlin A."/>
            <person name="Bessette D."/>
            <person name="Bloom T."/>
            <person name="Blye J."/>
            <person name="Boguslavskiy L."/>
            <person name="Bonnet C."/>
            <person name="Boukhgalter B."/>
            <person name="Bourzgui I."/>
            <person name="Brown A."/>
            <person name="Cahill P."/>
            <person name="Channer S."/>
            <person name="Cheshatsang Y."/>
            <person name="Chuda L."/>
            <person name="Citroen M."/>
            <person name="Collymore A."/>
            <person name="Cooke P."/>
            <person name="Costello M."/>
            <person name="D'Aco K."/>
            <person name="Daza R."/>
            <person name="De Haan G."/>
            <person name="DeGray S."/>
            <person name="DeMaso C."/>
            <person name="Dhargay N."/>
            <person name="Dooley K."/>
            <person name="Dooley E."/>
            <person name="Doricent M."/>
            <person name="Dorje P."/>
            <person name="Dorjee K."/>
            <person name="Dupes A."/>
            <person name="Elong R."/>
            <person name="Falk J."/>
            <person name="Farina A."/>
            <person name="Faro S."/>
            <person name="Ferguson D."/>
            <person name="Fisher S."/>
            <person name="Foley C.D."/>
            <person name="Franke A."/>
            <person name="Friedrich D."/>
            <person name="Gadbois L."/>
            <person name="Gearin G."/>
            <person name="Gearin C.R."/>
            <person name="Giannoukos G."/>
            <person name="Goode T."/>
            <person name="Graham J."/>
            <person name="Grandbois E."/>
            <person name="Grewal S."/>
            <person name="Gyaltsen K."/>
            <person name="Hafez N."/>
            <person name="Hagos B."/>
            <person name="Hall J."/>
            <person name="Henson C."/>
            <person name="Hollinger A."/>
            <person name="Honan T."/>
            <person name="Huard M.D."/>
            <person name="Hughes L."/>
            <person name="Hurhula B."/>
            <person name="Husby M.E."/>
            <person name="Kamat A."/>
            <person name="Kanga B."/>
            <person name="Kashin S."/>
            <person name="Khazanovich D."/>
            <person name="Kisner P."/>
            <person name="Lance K."/>
            <person name="Lara M."/>
            <person name="Lee W."/>
            <person name="Lennon N."/>
            <person name="Letendre F."/>
            <person name="LeVine R."/>
            <person name="Lipovsky A."/>
            <person name="Liu X."/>
            <person name="Liu J."/>
            <person name="Liu S."/>
            <person name="Lokyitsang T."/>
            <person name="Lokyitsang Y."/>
            <person name="Lubonja R."/>
            <person name="Lui A."/>
            <person name="MacDonald P."/>
            <person name="Magnisalis V."/>
            <person name="Maru K."/>
            <person name="Matthews C."/>
            <person name="McCusker W."/>
            <person name="McDonough S."/>
            <person name="Mehta T."/>
            <person name="Meldrim J."/>
            <person name="Meneus L."/>
            <person name="Mihai O."/>
            <person name="Mihalev A."/>
            <person name="Mihova T."/>
            <person name="Mittelman R."/>
            <person name="Mlenga V."/>
            <person name="Montmayeur A."/>
            <person name="Mulrain L."/>
            <person name="Navidi A."/>
            <person name="Naylor J."/>
            <person name="Negash T."/>
            <person name="Nguyen T."/>
            <person name="Nguyen N."/>
            <person name="Nicol R."/>
            <person name="Norbu C."/>
            <person name="Norbu N."/>
            <person name="Novod N."/>
            <person name="O'Neill B."/>
            <person name="Osman S."/>
            <person name="Markiewicz E."/>
            <person name="Oyono O.L."/>
            <person name="Patti C."/>
            <person name="Phunkhang P."/>
            <person name="Pierre F."/>
            <person name="Priest M."/>
            <person name="Raghuraman S."/>
            <person name="Rege F."/>
            <person name="Reyes R."/>
            <person name="Rise C."/>
            <person name="Rogov P."/>
            <person name="Ross K."/>
            <person name="Ryan E."/>
            <person name="Settipalli S."/>
            <person name="Shea T."/>
            <person name="Sherpa N."/>
            <person name="Shi L."/>
            <person name="Shih D."/>
            <person name="Sparrow T."/>
            <person name="Spaulding J."/>
            <person name="Stalker J."/>
            <person name="Stange-Thomann N."/>
            <person name="Stavropoulos S."/>
            <person name="Stone C."/>
            <person name="Strader C."/>
            <person name="Tesfaye S."/>
            <person name="Thomson T."/>
            <person name="Thoulutsang Y."/>
            <person name="Thoulutsang D."/>
            <person name="Topham K."/>
            <person name="Topping I."/>
            <person name="Tsamla T."/>
            <person name="Vassiliev H."/>
            <person name="Vo A."/>
            <person name="Wangchuk T."/>
            <person name="Wangdi T."/>
            <person name="Weiand M."/>
            <person name="Wilkinson J."/>
            <person name="Wilson A."/>
            <person name="Yadav S."/>
            <person name="Young G."/>
            <person name="Yu Q."/>
            <person name="Zembek L."/>
            <person name="Zhong D."/>
            <person name="Zimmer A."/>
            <person name="Zwirko Z."/>
            <person name="Jaffe D.B."/>
            <person name="Alvarez P."/>
            <person name="Brockman W."/>
            <person name="Butler J."/>
            <person name="Chin C."/>
            <person name="Gnerre S."/>
            <person name="Grabherr M."/>
            <person name="Kleber M."/>
            <person name="Mauceli E."/>
            <person name="MacCallum I."/>
        </authorList>
    </citation>
    <scope>NUCLEOTIDE SEQUENCE [LARGE SCALE GENOMIC DNA]</scope>
    <source>
        <strain evidence="2">Rob3c / Tucson 14021-0248.25</strain>
    </source>
</reference>
<dbReference type="OMA" id="YGRTYSC"/>
<sequence>MYMAPAVVPVVDAAPVVVGVAPAVVLAEDVDLAAAAPAVFAVAVLAAKPVDPETCRNT</sequence>